<proteinExistence type="predicted"/>
<organism evidence="2 3">
    <name type="scientific">Oryza sativa subsp. japonica</name>
    <name type="common">Rice</name>
    <dbReference type="NCBI Taxonomy" id="39947"/>
    <lineage>
        <taxon>Eukaryota</taxon>
        <taxon>Viridiplantae</taxon>
        <taxon>Streptophyta</taxon>
        <taxon>Embryophyta</taxon>
        <taxon>Tracheophyta</taxon>
        <taxon>Spermatophyta</taxon>
        <taxon>Magnoliopsida</taxon>
        <taxon>Liliopsida</taxon>
        <taxon>Poales</taxon>
        <taxon>Poaceae</taxon>
        <taxon>BOP clade</taxon>
        <taxon>Oryzoideae</taxon>
        <taxon>Oryzeae</taxon>
        <taxon>Oryzinae</taxon>
        <taxon>Oryza</taxon>
        <taxon>Oryza sativa</taxon>
    </lineage>
</organism>
<keyword evidence="3" id="KW-1185">Reference proteome</keyword>
<dbReference type="EMBL" id="AP014965">
    <property type="protein sequence ID" value="BAT08944.1"/>
    <property type="molecule type" value="Genomic_DNA"/>
</dbReference>
<feature type="signal peptide" evidence="1">
    <location>
        <begin position="1"/>
        <end position="17"/>
    </location>
</feature>
<dbReference type="AlphaFoldDB" id="A0A0P0XQG4"/>
<reference evidence="2 3" key="2">
    <citation type="journal article" date="2013" name="Plant Cell Physiol.">
        <title>Rice Annotation Project Database (RAP-DB): an integrative and interactive database for rice genomics.</title>
        <authorList>
            <person name="Sakai H."/>
            <person name="Lee S.S."/>
            <person name="Tanaka T."/>
            <person name="Numa H."/>
            <person name="Kim J."/>
            <person name="Kawahara Y."/>
            <person name="Wakimoto H."/>
            <person name="Yang C.C."/>
            <person name="Iwamoto M."/>
            <person name="Abe T."/>
            <person name="Yamada Y."/>
            <person name="Muto A."/>
            <person name="Inokuchi H."/>
            <person name="Ikemura T."/>
            <person name="Matsumoto T."/>
            <person name="Sasaki T."/>
            <person name="Itoh T."/>
        </authorList>
    </citation>
    <scope>NUCLEOTIDE SEQUENCE [LARGE SCALE GENOMIC DNA]</scope>
    <source>
        <strain evidence="3">cv. Nipponbare</strain>
    </source>
</reference>
<protein>
    <submittedName>
        <fullName evidence="2">Os09g0514350 protein</fullName>
    </submittedName>
</protein>
<keyword evidence="1" id="KW-0732">Signal</keyword>
<accession>A0A0P0XQG4</accession>
<evidence type="ECO:0000313" key="3">
    <source>
        <dbReference type="Proteomes" id="UP000059680"/>
    </source>
</evidence>
<evidence type="ECO:0000313" key="2">
    <source>
        <dbReference type="EMBL" id="BAT08944.1"/>
    </source>
</evidence>
<feature type="chain" id="PRO_5006057211" evidence="1">
    <location>
        <begin position="18"/>
        <end position="77"/>
    </location>
</feature>
<gene>
    <name evidence="2" type="ordered locus">Os09g0514350</name>
    <name evidence="2" type="ORF">OSNPB_090514350</name>
</gene>
<name>A0A0P0XQG4_ORYSJ</name>
<dbReference type="InParanoid" id="A0A0P0XQG4"/>
<sequence>MHGFLIVFLIALKRFHGKYCLHLGYCNHPESHLHRTLVLHLMMCPPHPPESLTEQCEAPPIPRHRNGYLEAIAAEME</sequence>
<reference evidence="3" key="1">
    <citation type="journal article" date="2005" name="Nature">
        <title>The map-based sequence of the rice genome.</title>
        <authorList>
            <consortium name="International rice genome sequencing project (IRGSP)"/>
            <person name="Matsumoto T."/>
            <person name="Wu J."/>
            <person name="Kanamori H."/>
            <person name="Katayose Y."/>
            <person name="Fujisawa M."/>
            <person name="Namiki N."/>
            <person name="Mizuno H."/>
            <person name="Yamamoto K."/>
            <person name="Antonio B.A."/>
            <person name="Baba T."/>
            <person name="Sakata K."/>
            <person name="Nagamura Y."/>
            <person name="Aoki H."/>
            <person name="Arikawa K."/>
            <person name="Arita K."/>
            <person name="Bito T."/>
            <person name="Chiden Y."/>
            <person name="Fujitsuka N."/>
            <person name="Fukunaka R."/>
            <person name="Hamada M."/>
            <person name="Harada C."/>
            <person name="Hayashi A."/>
            <person name="Hijishita S."/>
            <person name="Honda M."/>
            <person name="Hosokawa S."/>
            <person name="Ichikawa Y."/>
            <person name="Idonuma A."/>
            <person name="Iijima M."/>
            <person name="Ikeda M."/>
            <person name="Ikeno M."/>
            <person name="Ito K."/>
            <person name="Ito S."/>
            <person name="Ito T."/>
            <person name="Ito Y."/>
            <person name="Ito Y."/>
            <person name="Iwabuchi A."/>
            <person name="Kamiya K."/>
            <person name="Karasawa W."/>
            <person name="Kurita K."/>
            <person name="Katagiri S."/>
            <person name="Kikuta A."/>
            <person name="Kobayashi H."/>
            <person name="Kobayashi N."/>
            <person name="Machita K."/>
            <person name="Maehara T."/>
            <person name="Masukawa M."/>
            <person name="Mizubayashi T."/>
            <person name="Mukai Y."/>
            <person name="Nagasaki H."/>
            <person name="Nagata Y."/>
            <person name="Naito S."/>
            <person name="Nakashima M."/>
            <person name="Nakama Y."/>
            <person name="Nakamichi Y."/>
            <person name="Nakamura M."/>
            <person name="Meguro A."/>
            <person name="Negishi M."/>
            <person name="Ohta I."/>
            <person name="Ohta T."/>
            <person name="Okamoto M."/>
            <person name="Ono N."/>
            <person name="Saji S."/>
            <person name="Sakaguchi M."/>
            <person name="Sakai K."/>
            <person name="Shibata M."/>
            <person name="Shimokawa T."/>
            <person name="Song J."/>
            <person name="Takazaki Y."/>
            <person name="Terasawa K."/>
            <person name="Tsugane M."/>
            <person name="Tsuji K."/>
            <person name="Ueda S."/>
            <person name="Waki K."/>
            <person name="Yamagata H."/>
            <person name="Yamamoto M."/>
            <person name="Yamamoto S."/>
            <person name="Yamane H."/>
            <person name="Yoshiki S."/>
            <person name="Yoshihara R."/>
            <person name="Yukawa K."/>
            <person name="Zhong H."/>
            <person name="Yano M."/>
            <person name="Yuan Q."/>
            <person name="Ouyang S."/>
            <person name="Liu J."/>
            <person name="Jones K.M."/>
            <person name="Gansberger K."/>
            <person name="Moffat K."/>
            <person name="Hill J."/>
            <person name="Bera J."/>
            <person name="Fadrosh D."/>
            <person name="Jin S."/>
            <person name="Johri S."/>
            <person name="Kim M."/>
            <person name="Overton L."/>
            <person name="Reardon M."/>
            <person name="Tsitrin T."/>
            <person name="Vuong H."/>
            <person name="Weaver B."/>
            <person name="Ciecko A."/>
            <person name="Tallon L."/>
            <person name="Jackson J."/>
            <person name="Pai G."/>
            <person name="Aken S.V."/>
            <person name="Utterback T."/>
            <person name="Reidmuller S."/>
            <person name="Feldblyum T."/>
            <person name="Hsiao J."/>
            <person name="Zismann V."/>
            <person name="Iobst S."/>
            <person name="de Vazeille A.R."/>
            <person name="Buell C.R."/>
            <person name="Ying K."/>
            <person name="Li Y."/>
            <person name="Lu T."/>
            <person name="Huang Y."/>
            <person name="Zhao Q."/>
            <person name="Feng Q."/>
            <person name="Zhang L."/>
            <person name="Zhu J."/>
            <person name="Weng Q."/>
            <person name="Mu J."/>
            <person name="Lu Y."/>
            <person name="Fan D."/>
            <person name="Liu Y."/>
            <person name="Guan J."/>
            <person name="Zhang Y."/>
            <person name="Yu S."/>
            <person name="Liu X."/>
            <person name="Zhang Y."/>
            <person name="Hong G."/>
            <person name="Han B."/>
            <person name="Choisne N."/>
            <person name="Demange N."/>
            <person name="Orjeda G."/>
            <person name="Samain S."/>
            <person name="Cattolico L."/>
            <person name="Pelletier E."/>
            <person name="Couloux A."/>
            <person name="Segurens B."/>
            <person name="Wincker P."/>
            <person name="D'Hont A."/>
            <person name="Scarpelli C."/>
            <person name="Weissenbach J."/>
            <person name="Salanoubat M."/>
            <person name="Quetier F."/>
            <person name="Yu Y."/>
            <person name="Kim H.R."/>
            <person name="Rambo T."/>
            <person name="Currie J."/>
            <person name="Collura K."/>
            <person name="Luo M."/>
            <person name="Yang T."/>
            <person name="Ammiraju J.S.S."/>
            <person name="Engler F."/>
            <person name="Soderlund C."/>
            <person name="Wing R.A."/>
            <person name="Palmer L.E."/>
            <person name="de la Bastide M."/>
            <person name="Spiegel L."/>
            <person name="Nascimento L."/>
            <person name="Zutavern T."/>
            <person name="O'Shaughnessy A."/>
            <person name="Dike S."/>
            <person name="Dedhia N."/>
            <person name="Preston R."/>
            <person name="Balija V."/>
            <person name="McCombie W.R."/>
            <person name="Chow T."/>
            <person name="Chen H."/>
            <person name="Chung M."/>
            <person name="Chen C."/>
            <person name="Shaw J."/>
            <person name="Wu H."/>
            <person name="Hsiao K."/>
            <person name="Chao Y."/>
            <person name="Chu M."/>
            <person name="Cheng C."/>
            <person name="Hour A."/>
            <person name="Lee P."/>
            <person name="Lin S."/>
            <person name="Lin Y."/>
            <person name="Liou J."/>
            <person name="Liu S."/>
            <person name="Hsing Y."/>
            <person name="Raghuvanshi S."/>
            <person name="Mohanty A."/>
            <person name="Bharti A.K."/>
            <person name="Gaur A."/>
            <person name="Gupta V."/>
            <person name="Kumar D."/>
            <person name="Ravi V."/>
            <person name="Vij S."/>
            <person name="Kapur A."/>
            <person name="Khurana P."/>
            <person name="Khurana P."/>
            <person name="Khurana J.P."/>
            <person name="Tyagi A.K."/>
            <person name="Gaikwad K."/>
            <person name="Singh A."/>
            <person name="Dalal V."/>
            <person name="Srivastava S."/>
            <person name="Dixit A."/>
            <person name="Pal A.K."/>
            <person name="Ghazi I.A."/>
            <person name="Yadav M."/>
            <person name="Pandit A."/>
            <person name="Bhargava A."/>
            <person name="Sureshbabu K."/>
            <person name="Batra K."/>
            <person name="Sharma T.R."/>
            <person name="Mohapatra T."/>
            <person name="Singh N.K."/>
            <person name="Messing J."/>
            <person name="Nelson A.B."/>
            <person name="Fuks G."/>
            <person name="Kavchok S."/>
            <person name="Keizer G."/>
            <person name="Linton E."/>
            <person name="Llaca V."/>
            <person name="Song R."/>
            <person name="Tanyolac B."/>
            <person name="Young S."/>
            <person name="Ho-Il K."/>
            <person name="Hahn J.H."/>
            <person name="Sangsakoo G."/>
            <person name="Vanavichit A."/>
            <person name="de Mattos Luiz.A.T."/>
            <person name="Zimmer P.D."/>
            <person name="Malone G."/>
            <person name="Dellagostin O."/>
            <person name="de Oliveira A.C."/>
            <person name="Bevan M."/>
            <person name="Bancroft I."/>
            <person name="Minx P."/>
            <person name="Cordum H."/>
            <person name="Wilson R."/>
            <person name="Cheng Z."/>
            <person name="Jin W."/>
            <person name="Jiang J."/>
            <person name="Leong S.A."/>
            <person name="Iwama H."/>
            <person name="Gojobori T."/>
            <person name="Itoh T."/>
            <person name="Niimura Y."/>
            <person name="Fujii Y."/>
            <person name="Habara T."/>
            <person name="Sakai H."/>
            <person name="Sato Y."/>
            <person name="Wilson G."/>
            <person name="Kumar K."/>
            <person name="McCouch S."/>
            <person name="Juretic N."/>
            <person name="Hoen D."/>
            <person name="Wright S."/>
            <person name="Bruskiewich R."/>
            <person name="Bureau T."/>
            <person name="Miyao A."/>
            <person name="Hirochika H."/>
            <person name="Nishikawa T."/>
            <person name="Kadowaki K."/>
            <person name="Sugiura M."/>
            <person name="Burr B."/>
            <person name="Sasaki T."/>
        </authorList>
    </citation>
    <scope>NUCLEOTIDE SEQUENCE [LARGE SCALE GENOMIC DNA]</scope>
    <source>
        <strain evidence="3">cv. Nipponbare</strain>
    </source>
</reference>
<dbReference type="Gramene" id="Os09t0514350-00">
    <property type="protein sequence ID" value="Os09t0514350-00"/>
    <property type="gene ID" value="Os09g0514350"/>
</dbReference>
<reference evidence="2 3" key="3">
    <citation type="journal article" date="2013" name="Rice">
        <title>Improvement of the Oryza sativa Nipponbare reference genome using next generation sequence and optical map data.</title>
        <authorList>
            <person name="Kawahara Y."/>
            <person name="de la Bastide M."/>
            <person name="Hamilton J.P."/>
            <person name="Kanamori H."/>
            <person name="McCombie W.R."/>
            <person name="Ouyang S."/>
            <person name="Schwartz D.C."/>
            <person name="Tanaka T."/>
            <person name="Wu J."/>
            <person name="Zhou S."/>
            <person name="Childs K.L."/>
            <person name="Davidson R.M."/>
            <person name="Lin H."/>
            <person name="Quesada-Ocampo L."/>
            <person name="Vaillancourt B."/>
            <person name="Sakai H."/>
            <person name="Lee S.S."/>
            <person name="Kim J."/>
            <person name="Numa H."/>
            <person name="Itoh T."/>
            <person name="Buell C.R."/>
            <person name="Matsumoto T."/>
        </authorList>
    </citation>
    <scope>NUCLEOTIDE SEQUENCE [LARGE SCALE GENOMIC DNA]</scope>
    <source>
        <strain evidence="3">cv. Nipponbare</strain>
    </source>
</reference>
<dbReference type="PaxDb" id="39947-A0A0P0XQG4"/>
<dbReference type="Proteomes" id="UP000059680">
    <property type="component" value="Chromosome 9"/>
</dbReference>
<evidence type="ECO:0000256" key="1">
    <source>
        <dbReference type="SAM" id="SignalP"/>
    </source>
</evidence>